<dbReference type="Gene3D" id="3.40.50.410">
    <property type="entry name" value="von Willebrand factor, type A domain"/>
    <property type="match status" value="1"/>
</dbReference>
<organism evidence="2">
    <name type="scientific">Arion vulgaris</name>
    <dbReference type="NCBI Taxonomy" id="1028688"/>
    <lineage>
        <taxon>Eukaryota</taxon>
        <taxon>Metazoa</taxon>
        <taxon>Spiralia</taxon>
        <taxon>Lophotrochozoa</taxon>
        <taxon>Mollusca</taxon>
        <taxon>Gastropoda</taxon>
        <taxon>Heterobranchia</taxon>
        <taxon>Euthyneura</taxon>
        <taxon>Panpulmonata</taxon>
        <taxon>Eupulmonata</taxon>
        <taxon>Stylommatophora</taxon>
        <taxon>Helicina</taxon>
        <taxon>Arionoidea</taxon>
        <taxon>Arionidae</taxon>
        <taxon>Arion</taxon>
    </lineage>
</organism>
<dbReference type="Gene3D" id="2.10.25.10">
    <property type="entry name" value="Laminin"/>
    <property type="match status" value="1"/>
</dbReference>
<dbReference type="PROSITE" id="PS50234">
    <property type="entry name" value="VWFA"/>
    <property type="match status" value="1"/>
</dbReference>
<dbReference type="EMBL" id="HACG01021041">
    <property type="protein sequence ID" value="CEK67906.1"/>
    <property type="molecule type" value="Transcribed_RNA"/>
</dbReference>
<dbReference type="AlphaFoldDB" id="A0A0B6ZJ58"/>
<dbReference type="PANTHER" id="PTHR24020:SF84">
    <property type="entry name" value="VWFA DOMAIN-CONTAINING PROTEIN"/>
    <property type="match status" value="1"/>
</dbReference>
<name>A0A0B6ZJ58_9EUPU</name>
<feature type="non-terminal residue" evidence="2">
    <location>
        <position position="126"/>
    </location>
</feature>
<accession>A0A0B6ZJ58</accession>
<reference evidence="2" key="1">
    <citation type="submission" date="2014-12" db="EMBL/GenBank/DDBJ databases">
        <title>Insight into the proteome of Arion vulgaris.</title>
        <authorList>
            <person name="Aradska J."/>
            <person name="Bulat T."/>
            <person name="Smidak R."/>
            <person name="Sarate P."/>
            <person name="Gangsoo J."/>
            <person name="Sialana F."/>
            <person name="Bilban M."/>
            <person name="Lubec G."/>
        </authorList>
    </citation>
    <scope>NUCLEOTIDE SEQUENCE</scope>
    <source>
        <tissue evidence="2">Skin</tissue>
    </source>
</reference>
<dbReference type="SUPFAM" id="SSF53300">
    <property type="entry name" value="vWA-like"/>
    <property type="match status" value="1"/>
</dbReference>
<protein>
    <recommendedName>
        <fullName evidence="1">VWFA domain-containing protein</fullName>
    </recommendedName>
</protein>
<sequence length="126" mass="13900">LGSYKCSCQNGLAVKPSDPTKCQAPICVEFLRADIYFLADSSNSINSIGWGRTLVFIVNTTKAFHLGPNDVQAAFGIFSSRFEHNFNLNNYTDQDEFAKAVLGTVQLKQNTYTYDALSAINTQGFL</sequence>
<proteinExistence type="predicted"/>
<evidence type="ECO:0000313" key="2">
    <source>
        <dbReference type="EMBL" id="CEK67906.1"/>
    </source>
</evidence>
<gene>
    <name evidence="2" type="primary">ORF64366</name>
</gene>
<feature type="domain" description="VWFA" evidence="1">
    <location>
        <begin position="34"/>
        <end position="101"/>
    </location>
</feature>
<evidence type="ECO:0000259" key="1">
    <source>
        <dbReference type="PROSITE" id="PS50234"/>
    </source>
</evidence>
<feature type="non-terminal residue" evidence="2">
    <location>
        <position position="1"/>
    </location>
</feature>
<dbReference type="InterPro" id="IPR050525">
    <property type="entry name" value="ECM_Assembly_Org"/>
</dbReference>
<dbReference type="InterPro" id="IPR036465">
    <property type="entry name" value="vWFA_dom_sf"/>
</dbReference>
<dbReference type="Pfam" id="PF00092">
    <property type="entry name" value="VWA"/>
    <property type="match status" value="1"/>
</dbReference>
<dbReference type="InterPro" id="IPR002035">
    <property type="entry name" value="VWF_A"/>
</dbReference>
<dbReference type="PANTHER" id="PTHR24020">
    <property type="entry name" value="COLLAGEN ALPHA"/>
    <property type="match status" value="1"/>
</dbReference>